<evidence type="ECO:0000313" key="2">
    <source>
        <dbReference type="Proteomes" id="UP000004095"/>
    </source>
</evidence>
<dbReference type="AlphaFoldDB" id="A1ZQR6"/>
<dbReference type="eggNOG" id="ENOG5032N72">
    <property type="taxonomic scope" value="Bacteria"/>
</dbReference>
<accession>A1ZQR6</accession>
<organism evidence="1 2">
    <name type="scientific">Microscilla marina ATCC 23134</name>
    <dbReference type="NCBI Taxonomy" id="313606"/>
    <lineage>
        <taxon>Bacteria</taxon>
        <taxon>Pseudomonadati</taxon>
        <taxon>Bacteroidota</taxon>
        <taxon>Cytophagia</taxon>
        <taxon>Cytophagales</taxon>
        <taxon>Microscillaceae</taxon>
        <taxon>Microscilla</taxon>
    </lineage>
</organism>
<keyword evidence="2" id="KW-1185">Reference proteome</keyword>
<comment type="caution">
    <text evidence="1">The sequence shown here is derived from an EMBL/GenBank/DDBJ whole genome shotgun (WGS) entry which is preliminary data.</text>
</comment>
<sequence length="336" mass="38600">MMKVGELREKLANYKKEELIKIAAEFYKQLPKAKKEALQNLIENPAAKPTSVRKAGLTLAELKDETEVFILNAKEGNYIKPNQMVPKKDRSKWRFLVKQLYKALSKHNRPDKDLGLQVQLLSGLYGVLCQAESLSYFTTQSPFNSVGINKDQFFESILFLIELNEGKAAVVDKGIDLMYAHSFGGYSEYKSLQAAFEEFLTIPDLKYQAIEKATQLLKINGFAPPKKNAKKSYYSYKREGKIKENKNNNLTTLGFAMHLSLFEYDEAIAFFHQHYYADQEDVKLYVLVKLLFDAGLKDQIKQQVKQAVKRGVQPRPRVMDLLKIILNDDELPIYFS</sequence>
<name>A1ZQR6_MICM2</name>
<proteinExistence type="predicted"/>
<dbReference type="EMBL" id="AAWS01000025">
    <property type="protein sequence ID" value="EAY27221.1"/>
    <property type="molecule type" value="Genomic_DNA"/>
</dbReference>
<evidence type="ECO:0000313" key="1">
    <source>
        <dbReference type="EMBL" id="EAY27221.1"/>
    </source>
</evidence>
<dbReference type="OrthoDB" id="2081419at2"/>
<reference evidence="1 2" key="1">
    <citation type="submission" date="2007-01" db="EMBL/GenBank/DDBJ databases">
        <authorList>
            <person name="Haygood M."/>
            <person name="Podell S."/>
            <person name="Anderson C."/>
            <person name="Hopkinson B."/>
            <person name="Roe K."/>
            <person name="Barbeau K."/>
            <person name="Gaasterland T."/>
            <person name="Ferriera S."/>
            <person name="Johnson J."/>
            <person name="Kravitz S."/>
            <person name="Beeson K."/>
            <person name="Sutton G."/>
            <person name="Rogers Y.-H."/>
            <person name="Friedman R."/>
            <person name="Frazier M."/>
            <person name="Venter J.C."/>
        </authorList>
    </citation>
    <scope>NUCLEOTIDE SEQUENCE [LARGE SCALE GENOMIC DNA]</scope>
    <source>
        <strain evidence="1 2">ATCC 23134</strain>
    </source>
</reference>
<gene>
    <name evidence="1" type="ORF">M23134_06531</name>
</gene>
<dbReference type="RefSeq" id="WP_002699883.1">
    <property type="nucleotide sequence ID" value="NZ_AAWS01000025.1"/>
</dbReference>
<protein>
    <submittedName>
        <fullName evidence="1">Uncharacterized protein</fullName>
    </submittedName>
</protein>
<dbReference type="Proteomes" id="UP000004095">
    <property type="component" value="Unassembled WGS sequence"/>
</dbReference>